<keyword evidence="4 6" id="KW-1133">Transmembrane helix</keyword>
<comment type="caution">
    <text evidence="7">The sequence shown here is derived from an EMBL/GenBank/DDBJ whole genome shotgun (WGS) entry which is preliminary data.</text>
</comment>
<proteinExistence type="inferred from homology"/>
<accession>A0A9P7V550</accession>
<dbReference type="OrthoDB" id="10027013at2759"/>
<gene>
    <name evidence="7" type="ORF">KQ657_003489</name>
</gene>
<dbReference type="RefSeq" id="XP_043046920.1">
    <property type="nucleotide sequence ID" value="XM_043194208.1"/>
</dbReference>
<evidence type="ECO:0000256" key="4">
    <source>
        <dbReference type="ARBA" id="ARBA00022989"/>
    </source>
</evidence>
<dbReference type="Pfam" id="PF05216">
    <property type="entry name" value="UNC-50"/>
    <property type="match status" value="1"/>
</dbReference>
<evidence type="ECO:0000313" key="8">
    <source>
        <dbReference type="Proteomes" id="UP000790833"/>
    </source>
</evidence>
<feature type="transmembrane region" description="Helical" evidence="6">
    <location>
        <begin position="217"/>
        <end position="242"/>
    </location>
</feature>
<keyword evidence="3 6" id="KW-0812">Transmembrane</keyword>
<dbReference type="InterPro" id="IPR007881">
    <property type="entry name" value="UNC-50"/>
</dbReference>
<evidence type="ECO:0000256" key="5">
    <source>
        <dbReference type="ARBA" id="ARBA00023136"/>
    </source>
</evidence>
<evidence type="ECO:0000256" key="3">
    <source>
        <dbReference type="ARBA" id="ARBA00022692"/>
    </source>
</evidence>
<keyword evidence="8" id="KW-1185">Reference proteome</keyword>
<dbReference type="GO" id="GO:0000139">
    <property type="term" value="C:Golgi membrane"/>
    <property type="evidence" value="ECO:0007669"/>
    <property type="project" value="TreeGrafter"/>
</dbReference>
<comment type="subcellular location">
    <subcellularLocation>
        <location evidence="1">Membrane</location>
        <topology evidence="1">Multi-pass membrane protein</topology>
    </subcellularLocation>
</comment>
<evidence type="ECO:0000313" key="7">
    <source>
        <dbReference type="EMBL" id="KAG7191368.1"/>
    </source>
</evidence>
<organism evidence="7 8">
    <name type="scientific">Scheffersomyces spartinae</name>
    <dbReference type="NCBI Taxonomy" id="45513"/>
    <lineage>
        <taxon>Eukaryota</taxon>
        <taxon>Fungi</taxon>
        <taxon>Dikarya</taxon>
        <taxon>Ascomycota</taxon>
        <taxon>Saccharomycotina</taxon>
        <taxon>Pichiomycetes</taxon>
        <taxon>Debaryomycetaceae</taxon>
        <taxon>Scheffersomyces</taxon>
    </lineage>
</organism>
<comment type="similarity">
    <text evidence="2">Belongs to the unc-50 family.</text>
</comment>
<reference evidence="7" key="1">
    <citation type="submission" date="2021-03" db="EMBL/GenBank/DDBJ databases">
        <authorList>
            <person name="Palmer J.M."/>
        </authorList>
    </citation>
    <scope>NUCLEOTIDE SEQUENCE</scope>
    <source>
        <strain evidence="7">ARV_011</strain>
    </source>
</reference>
<name>A0A9P7V550_9ASCO</name>
<dbReference type="AlphaFoldDB" id="A0A9P7V550"/>
<protein>
    <submittedName>
        <fullName evidence="7">Uncharacterized protein</fullName>
    </submittedName>
</protein>
<evidence type="ECO:0000256" key="6">
    <source>
        <dbReference type="SAM" id="Phobius"/>
    </source>
</evidence>
<dbReference type="PANTHER" id="PTHR12841:SF6">
    <property type="entry name" value="PROTEIN UNC-50 HOMOLOG"/>
    <property type="match status" value="1"/>
</dbReference>
<keyword evidence="5 6" id="KW-0472">Membrane</keyword>
<dbReference type="PANTHER" id="PTHR12841">
    <property type="entry name" value="PROTEIN UNC-50 HOMOLOG"/>
    <property type="match status" value="1"/>
</dbReference>
<sequence>MIWRKASKMIGRIFKPNTLDFETAIWEIFHLIINPKKMYRSHYYYRHQNGVNGLNYTRDDPLFLILLTGFLTVSSVAWGLAYSPKVVDILKLIVYSVFVDFYLTGAVVATISWVLANKVLFRNSGSRYSVNYIDWWFCFDIHCNSFLVIWCLLYLLQFLLLPILVVKNSIFGLLLGNLLYYVAVSYYFIVTFYGFSSLPFLTAQTSNNSKPAKTLQIIILGVVLPLLTVVWLLATLFGVNIANLMVDAYFN</sequence>
<evidence type="ECO:0000256" key="1">
    <source>
        <dbReference type="ARBA" id="ARBA00004141"/>
    </source>
</evidence>
<evidence type="ECO:0000256" key="2">
    <source>
        <dbReference type="ARBA" id="ARBA00006293"/>
    </source>
</evidence>
<dbReference type="EMBL" id="JAHMUF010000031">
    <property type="protein sequence ID" value="KAG7191368.1"/>
    <property type="molecule type" value="Genomic_DNA"/>
</dbReference>
<dbReference type="GeneID" id="66116863"/>
<feature type="transmembrane region" description="Helical" evidence="6">
    <location>
        <begin position="137"/>
        <end position="166"/>
    </location>
</feature>
<feature type="transmembrane region" description="Helical" evidence="6">
    <location>
        <begin position="62"/>
        <end position="81"/>
    </location>
</feature>
<dbReference type="Proteomes" id="UP000790833">
    <property type="component" value="Unassembled WGS sequence"/>
</dbReference>
<feature type="transmembrane region" description="Helical" evidence="6">
    <location>
        <begin position="93"/>
        <end position="116"/>
    </location>
</feature>
<feature type="transmembrane region" description="Helical" evidence="6">
    <location>
        <begin position="178"/>
        <end position="196"/>
    </location>
</feature>